<keyword evidence="4" id="KW-0547">Nucleotide-binding</keyword>
<evidence type="ECO:0000259" key="8">
    <source>
        <dbReference type="Pfam" id="PF01288"/>
    </source>
</evidence>
<keyword evidence="7" id="KW-0289">Folate biosynthesis</keyword>
<dbReference type="PANTHER" id="PTHR43071">
    <property type="entry name" value="2-AMINO-4-HYDROXY-6-HYDROXYMETHYLDIHYDROPTERIDINE PYROPHOSPHOKINASE"/>
    <property type="match status" value="1"/>
</dbReference>
<evidence type="ECO:0000256" key="2">
    <source>
        <dbReference type="ARBA" id="ARBA00013253"/>
    </source>
</evidence>
<dbReference type="GO" id="GO:0005524">
    <property type="term" value="F:ATP binding"/>
    <property type="evidence" value="ECO:0007669"/>
    <property type="project" value="UniProtKB-KW"/>
</dbReference>
<dbReference type="SUPFAM" id="SSF55083">
    <property type="entry name" value="6-hydroxymethyl-7,8-dihydropterin pyrophosphokinase, HPPK"/>
    <property type="match status" value="1"/>
</dbReference>
<dbReference type="EC" id="2.7.6.3" evidence="2"/>
<dbReference type="GO" id="GO:0046654">
    <property type="term" value="P:tetrahydrofolate biosynthetic process"/>
    <property type="evidence" value="ECO:0007669"/>
    <property type="project" value="UniProtKB-UniPathway"/>
</dbReference>
<evidence type="ECO:0000256" key="6">
    <source>
        <dbReference type="ARBA" id="ARBA00022840"/>
    </source>
</evidence>
<organism evidence="9 10">
    <name type="scientific">Pseudomonas pohangensis</name>
    <dbReference type="NCBI Taxonomy" id="364197"/>
    <lineage>
        <taxon>Bacteria</taxon>
        <taxon>Pseudomonadati</taxon>
        <taxon>Pseudomonadota</taxon>
        <taxon>Gammaproteobacteria</taxon>
        <taxon>Pseudomonadales</taxon>
        <taxon>Pseudomonadaceae</taxon>
        <taxon>Pseudomonas</taxon>
    </lineage>
</organism>
<dbReference type="UniPathway" id="UPA00077">
    <property type="reaction ID" value="UER00155"/>
</dbReference>
<dbReference type="InterPro" id="IPR000550">
    <property type="entry name" value="Hppk"/>
</dbReference>
<dbReference type="STRING" id="364197.SAMN05216296_0130"/>
<dbReference type="OrthoDB" id="9790168at2"/>
<evidence type="ECO:0000313" key="9">
    <source>
        <dbReference type="EMBL" id="SDT87495.1"/>
    </source>
</evidence>
<evidence type="ECO:0000256" key="5">
    <source>
        <dbReference type="ARBA" id="ARBA00022777"/>
    </source>
</evidence>
<dbReference type="InterPro" id="IPR035907">
    <property type="entry name" value="Hppk_sf"/>
</dbReference>
<dbReference type="PANTHER" id="PTHR43071:SF2">
    <property type="entry name" value="2-AMINO-4-HYDROXY-6-HYDROXYMETHYLDIHYDROPTERIDINE PYROPHOSPHOKINASE"/>
    <property type="match status" value="1"/>
</dbReference>
<dbReference type="Gene3D" id="3.30.70.560">
    <property type="entry name" value="7,8-Dihydro-6-hydroxymethylpterin-pyrophosphokinase HPPK"/>
    <property type="match status" value="1"/>
</dbReference>
<dbReference type="GO" id="GO:0016301">
    <property type="term" value="F:kinase activity"/>
    <property type="evidence" value="ECO:0007669"/>
    <property type="project" value="UniProtKB-KW"/>
</dbReference>
<reference evidence="10" key="1">
    <citation type="submission" date="2016-10" db="EMBL/GenBank/DDBJ databases">
        <authorList>
            <person name="Varghese N."/>
            <person name="Submissions S."/>
        </authorList>
    </citation>
    <scope>NUCLEOTIDE SEQUENCE [LARGE SCALE GENOMIC DNA]</scope>
    <source>
        <strain evidence="10">DSM 17875</strain>
    </source>
</reference>
<evidence type="ECO:0000313" key="10">
    <source>
        <dbReference type="Proteomes" id="UP000243232"/>
    </source>
</evidence>
<keyword evidence="5 9" id="KW-0418">Kinase</keyword>
<keyword evidence="6" id="KW-0067">ATP-binding</keyword>
<dbReference type="CDD" id="cd00483">
    <property type="entry name" value="HPPK"/>
    <property type="match status" value="1"/>
</dbReference>
<evidence type="ECO:0000256" key="4">
    <source>
        <dbReference type="ARBA" id="ARBA00022741"/>
    </source>
</evidence>
<dbReference type="Pfam" id="PF01288">
    <property type="entry name" value="HPPK"/>
    <property type="match status" value="1"/>
</dbReference>
<evidence type="ECO:0000256" key="3">
    <source>
        <dbReference type="ARBA" id="ARBA00022679"/>
    </source>
</evidence>
<evidence type="ECO:0000256" key="7">
    <source>
        <dbReference type="ARBA" id="ARBA00022909"/>
    </source>
</evidence>
<feature type="domain" description="7,8-dihydro-6-hydroxymethylpterin-pyrophosphokinase" evidence="8">
    <location>
        <begin position="8"/>
        <end position="129"/>
    </location>
</feature>
<name>A0A1H2DX78_9PSED</name>
<dbReference type="GO" id="GO:0046656">
    <property type="term" value="P:folic acid biosynthetic process"/>
    <property type="evidence" value="ECO:0007669"/>
    <property type="project" value="UniProtKB-KW"/>
</dbReference>
<protein>
    <recommendedName>
        <fullName evidence="2">2-amino-4-hydroxy-6-hydroxymethyldihydropteridine diphosphokinase</fullName>
        <ecNumber evidence="2">2.7.6.3</ecNumber>
    </recommendedName>
</protein>
<keyword evidence="3" id="KW-0808">Transferase</keyword>
<keyword evidence="10" id="KW-1185">Reference proteome</keyword>
<evidence type="ECO:0000256" key="1">
    <source>
        <dbReference type="ARBA" id="ARBA00005051"/>
    </source>
</evidence>
<sequence>MSITHVLLGLGSNFERVTNLLAGLDALDRLLPGIRCSPVFESESVGIKSGAFYNLVVAAQTDLSIAQLDRRLKDIEADNGRYAPQRQGLPLDIDILVYGESVGVFEGLLLPREEILRNAFVLWPLSLLEPELKHPGEKQSFAELWRVSRIDQRLWPVSFAWNGNELTPLELRQKYPAPVNAKTPD</sequence>
<dbReference type="NCBIfam" id="TIGR01498">
    <property type="entry name" value="folK"/>
    <property type="match status" value="1"/>
</dbReference>
<proteinExistence type="predicted"/>
<dbReference type="AlphaFoldDB" id="A0A1H2DX78"/>
<gene>
    <name evidence="9" type="ORF">SAMN05216296_0130</name>
</gene>
<dbReference type="EMBL" id="LT629785">
    <property type="protein sequence ID" value="SDT87495.1"/>
    <property type="molecule type" value="Genomic_DNA"/>
</dbReference>
<dbReference type="Proteomes" id="UP000243232">
    <property type="component" value="Chromosome I"/>
</dbReference>
<comment type="pathway">
    <text evidence="1">Cofactor biosynthesis; tetrahydrofolate biosynthesis; 2-amino-4-hydroxy-6-hydroxymethyl-7,8-dihydropteridine diphosphate from 7,8-dihydroneopterin triphosphate: step 4/4.</text>
</comment>
<accession>A0A1H2DX78</accession>
<dbReference type="GO" id="GO:0003848">
    <property type="term" value="F:2-amino-4-hydroxy-6-hydroxymethyldihydropteridine diphosphokinase activity"/>
    <property type="evidence" value="ECO:0007669"/>
    <property type="project" value="UniProtKB-EC"/>
</dbReference>
<dbReference type="RefSeq" id="WP_090192607.1">
    <property type="nucleotide sequence ID" value="NZ_LT629785.1"/>
</dbReference>